<feature type="transmembrane region" description="Helical" evidence="7">
    <location>
        <begin position="143"/>
        <end position="167"/>
    </location>
</feature>
<dbReference type="InterPro" id="IPR035906">
    <property type="entry name" value="MetI-like_sf"/>
</dbReference>
<evidence type="ECO:0000256" key="4">
    <source>
        <dbReference type="ARBA" id="ARBA00022692"/>
    </source>
</evidence>
<evidence type="ECO:0000256" key="7">
    <source>
        <dbReference type="RuleBase" id="RU363032"/>
    </source>
</evidence>
<dbReference type="GO" id="GO:0055085">
    <property type="term" value="P:transmembrane transport"/>
    <property type="evidence" value="ECO:0007669"/>
    <property type="project" value="InterPro"/>
</dbReference>
<gene>
    <name evidence="9" type="ORF">GCM10007036_30410</name>
</gene>
<evidence type="ECO:0000313" key="10">
    <source>
        <dbReference type="Proteomes" id="UP000603912"/>
    </source>
</evidence>
<dbReference type="PANTHER" id="PTHR30151">
    <property type="entry name" value="ALKANE SULFONATE ABC TRANSPORTER-RELATED, MEMBRANE SUBUNIT"/>
    <property type="match status" value="1"/>
</dbReference>
<protein>
    <submittedName>
        <fullName evidence="9">ABC transporter permease</fullName>
    </submittedName>
</protein>
<evidence type="ECO:0000256" key="3">
    <source>
        <dbReference type="ARBA" id="ARBA00022475"/>
    </source>
</evidence>
<dbReference type="SUPFAM" id="SSF161098">
    <property type="entry name" value="MetI-like"/>
    <property type="match status" value="1"/>
</dbReference>
<dbReference type="EMBL" id="BMES01000002">
    <property type="protein sequence ID" value="GGH24188.1"/>
    <property type="molecule type" value="Genomic_DNA"/>
</dbReference>
<evidence type="ECO:0000313" key="9">
    <source>
        <dbReference type="EMBL" id="GGH24188.1"/>
    </source>
</evidence>
<organism evidence="9 10">
    <name type="scientific">Alsobacter metallidurans</name>
    <dbReference type="NCBI Taxonomy" id="340221"/>
    <lineage>
        <taxon>Bacteria</taxon>
        <taxon>Pseudomonadati</taxon>
        <taxon>Pseudomonadota</taxon>
        <taxon>Alphaproteobacteria</taxon>
        <taxon>Hyphomicrobiales</taxon>
        <taxon>Alsobacteraceae</taxon>
        <taxon>Alsobacter</taxon>
    </lineage>
</organism>
<evidence type="ECO:0000256" key="5">
    <source>
        <dbReference type="ARBA" id="ARBA00022989"/>
    </source>
</evidence>
<reference evidence="9" key="1">
    <citation type="journal article" date="2014" name="Int. J. Syst. Evol. Microbiol.">
        <title>Complete genome sequence of Corynebacterium casei LMG S-19264T (=DSM 44701T), isolated from a smear-ripened cheese.</title>
        <authorList>
            <consortium name="US DOE Joint Genome Institute (JGI-PGF)"/>
            <person name="Walter F."/>
            <person name="Albersmeier A."/>
            <person name="Kalinowski J."/>
            <person name="Ruckert C."/>
        </authorList>
    </citation>
    <scope>NUCLEOTIDE SEQUENCE</scope>
    <source>
        <strain evidence="9">CGMCC 1.12214</strain>
    </source>
</reference>
<evidence type="ECO:0000256" key="1">
    <source>
        <dbReference type="ARBA" id="ARBA00004651"/>
    </source>
</evidence>
<dbReference type="InterPro" id="IPR000515">
    <property type="entry name" value="MetI-like"/>
</dbReference>
<comment type="caution">
    <text evidence="9">The sequence shown here is derived from an EMBL/GenBank/DDBJ whole genome shotgun (WGS) entry which is preliminary data.</text>
</comment>
<dbReference type="RefSeq" id="WP_188518575.1">
    <property type="nucleotide sequence ID" value="NZ_BMES01000002.1"/>
</dbReference>
<proteinExistence type="inferred from homology"/>
<keyword evidence="4 7" id="KW-0812">Transmembrane</keyword>
<name>A0A917I9R3_9HYPH</name>
<dbReference type="Pfam" id="PF00528">
    <property type="entry name" value="BPD_transp_1"/>
    <property type="match status" value="1"/>
</dbReference>
<keyword evidence="5 7" id="KW-1133">Transmembrane helix</keyword>
<reference evidence="9" key="2">
    <citation type="submission" date="2020-09" db="EMBL/GenBank/DDBJ databases">
        <authorList>
            <person name="Sun Q."/>
            <person name="Zhou Y."/>
        </authorList>
    </citation>
    <scope>NUCLEOTIDE SEQUENCE</scope>
    <source>
        <strain evidence="9">CGMCC 1.12214</strain>
    </source>
</reference>
<comment type="subcellular location">
    <subcellularLocation>
        <location evidence="1 7">Cell membrane</location>
        <topology evidence="1 7">Multi-pass membrane protein</topology>
    </subcellularLocation>
</comment>
<dbReference type="AlphaFoldDB" id="A0A917I9R3"/>
<keyword evidence="10" id="KW-1185">Reference proteome</keyword>
<evidence type="ECO:0000259" key="8">
    <source>
        <dbReference type="PROSITE" id="PS50928"/>
    </source>
</evidence>
<dbReference type="PROSITE" id="PS50928">
    <property type="entry name" value="ABC_TM1"/>
    <property type="match status" value="1"/>
</dbReference>
<accession>A0A917I9R3</accession>
<feature type="transmembrane region" description="Helical" evidence="7">
    <location>
        <begin position="83"/>
        <end position="105"/>
    </location>
</feature>
<dbReference type="PANTHER" id="PTHR30151:SF16">
    <property type="entry name" value="ABC TRANSPORTER PERMEASE PROTEIN"/>
    <property type="match status" value="1"/>
</dbReference>
<evidence type="ECO:0000256" key="6">
    <source>
        <dbReference type="ARBA" id="ARBA00023136"/>
    </source>
</evidence>
<evidence type="ECO:0000256" key="2">
    <source>
        <dbReference type="ARBA" id="ARBA00022448"/>
    </source>
</evidence>
<comment type="similarity">
    <text evidence="7">Belongs to the binding-protein-dependent transport system permease family.</text>
</comment>
<sequence>MTAAAELGTTPPRAMRRDRWWARAWQDGVEPLLGFAIVIAAWQAGSSLSGVPKVLFPSPADVVWALLDLFNTGILVEYVKLSLLHYLTGVAIGALAGVALGLAIASNRRVSDLLMPLVNFTYAIVEVAWIPLLILWWGYGPSIIIVAVAYVVASPLVHNVVTGVLSVPPVYGRAIRSLGGGSWSVLREVTLPAILPSVFNGVRVGAGFGFRALIFAEMIAQQEGVGYLIFTSAATQQTARTVAGMVVMGVLWLFLDRVYLRPLERASVERWGLTSDAGER</sequence>
<keyword evidence="6 7" id="KW-0472">Membrane</keyword>
<dbReference type="Gene3D" id="1.10.3720.10">
    <property type="entry name" value="MetI-like"/>
    <property type="match status" value="1"/>
</dbReference>
<keyword evidence="3" id="KW-1003">Cell membrane</keyword>
<dbReference type="Proteomes" id="UP000603912">
    <property type="component" value="Unassembled WGS sequence"/>
</dbReference>
<feature type="domain" description="ABC transmembrane type-1" evidence="8">
    <location>
        <begin position="79"/>
        <end position="259"/>
    </location>
</feature>
<feature type="transmembrane region" description="Helical" evidence="7">
    <location>
        <begin position="117"/>
        <end position="137"/>
    </location>
</feature>
<dbReference type="CDD" id="cd06261">
    <property type="entry name" value="TM_PBP2"/>
    <property type="match status" value="1"/>
</dbReference>
<dbReference type="GO" id="GO:0005886">
    <property type="term" value="C:plasma membrane"/>
    <property type="evidence" value="ECO:0007669"/>
    <property type="project" value="UniProtKB-SubCell"/>
</dbReference>
<keyword evidence="2 7" id="KW-0813">Transport</keyword>